<evidence type="ECO:0000313" key="8">
    <source>
        <dbReference type="Proteomes" id="UP000192491"/>
    </source>
</evidence>
<dbReference type="InterPro" id="IPR014284">
    <property type="entry name" value="RNA_pol_sigma-70_dom"/>
</dbReference>
<keyword evidence="2" id="KW-0805">Transcription regulation</keyword>
<dbReference type="CDD" id="cd06171">
    <property type="entry name" value="Sigma70_r4"/>
    <property type="match status" value="1"/>
</dbReference>
<dbReference type="InterPro" id="IPR013325">
    <property type="entry name" value="RNA_pol_sigma_r2"/>
</dbReference>
<dbReference type="InterPro" id="IPR013324">
    <property type="entry name" value="RNA_pol_sigma_r3/r4-like"/>
</dbReference>
<accession>A0A1Y1QP40</accession>
<keyword evidence="4" id="KW-0804">Transcription</keyword>
<comment type="caution">
    <text evidence="7">The sequence shown here is derived from an EMBL/GenBank/DDBJ whole genome shotgun (WGS) entry which is preliminary data.</text>
</comment>
<evidence type="ECO:0000256" key="3">
    <source>
        <dbReference type="ARBA" id="ARBA00023082"/>
    </source>
</evidence>
<dbReference type="InterPro" id="IPR039425">
    <property type="entry name" value="RNA_pol_sigma-70-like"/>
</dbReference>
<dbReference type="SUPFAM" id="SSF88659">
    <property type="entry name" value="Sigma3 and sigma4 domains of RNA polymerase sigma factors"/>
    <property type="match status" value="1"/>
</dbReference>
<evidence type="ECO:0000259" key="5">
    <source>
        <dbReference type="Pfam" id="PF04542"/>
    </source>
</evidence>
<keyword evidence="3" id="KW-0731">Sigma factor</keyword>
<evidence type="ECO:0000256" key="1">
    <source>
        <dbReference type="ARBA" id="ARBA00010641"/>
    </source>
</evidence>
<evidence type="ECO:0000313" key="7">
    <source>
        <dbReference type="EMBL" id="OQX10306.1"/>
    </source>
</evidence>
<feature type="domain" description="RNA polymerase sigma-70 region 2" evidence="5">
    <location>
        <begin position="39"/>
        <end position="106"/>
    </location>
</feature>
<dbReference type="InterPro" id="IPR013249">
    <property type="entry name" value="RNA_pol_sigma70_r4_t2"/>
</dbReference>
<dbReference type="GO" id="GO:0016987">
    <property type="term" value="F:sigma factor activity"/>
    <property type="evidence" value="ECO:0007669"/>
    <property type="project" value="UniProtKB-KW"/>
</dbReference>
<dbReference type="AlphaFoldDB" id="A0A1Y1QP40"/>
<dbReference type="InterPro" id="IPR007627">
    <property type="entry name" value="RNA_pol_sigma70_r2"/>
</dbReference>
<evidence type="ECO:0000259" key="6">
    <source>
        <dbReference type="Pfam" id="PF08281"/>
    </source>
</evidence>
<organism evidence="7 8">
    <name type="scientific">Thiothrix lacustris</name>
    <dbReference type="NCBI Taxonomy" id="525917"/>
    <lineage>
        <taxon>Bacteria</taxon>
        <taxon>Pseudomonadati</taxon>
        <taxon>Pseudomonadota</taxon>
        <taxon>Gammaproteobacteria</taxon>
        <taxon>Thiotrichales</taxon>
        <taxon>Thiotrichaceae</taxon>
        <taxon>Thiothrix</taxon>
    </lineage>
</organism>
<dbReference type="PANTHER" id="PTHR43133:SF32">
    <property type="entry name" value="BLR3042 PROTEIN"/>
    <property type="match status" value="1"/>
</dbReference>
<dbReference type="NCBIfam" id="TIGR02937">
    <property type="entry name" value="sigma70-ECF"/>
    <property type="match status" value="1"/>
</dbReference>
<name>A0A1Y1QP40_9GAMM</name>
<evidence type="ECO:0000256" key="2">
    <source>
        <dbReference type="ARBA" id="ARBA00023015"/>
    </source>
</evidence>
<dbReference type="PANTHER" id="PTHR43133">
    <property type="entry name" value="RNA POLYMERASE ECF-TYPE SIGMA FACTO"/>
    <property type="match status" value="1"/>
</dbReference>
<proteinExistence type="inferred from homology"/>
<dbReference type="Gene3D" id="1.10.10.10">
    <property type="entry name" value="Winged helix-like DNA-binding domain superfamily/Winged helix DNA-binding domain"/>
    <property type="match status" value="1"/>
</dbReference>
<dbReference type="Pfam" id="PF04542">
    <property type="entry name" value="Sigma70_r2"/>
    <property type="match status" value="1"/>
</dbReference>
<dbReference type="Gene3D" id="1.10.1740.10">
    <property type="match status" value="1"/>
</dbReference>
<reference evidence="7 8" key="1">
    <citation type="submission" date="2017-01" db="EMBL/GenBank/DDBJ databases">
        <title>Novel large sulfur bacteria in the metagenomes of groundwater-fed chemosynthetic microbial mats in the Lake Huron basin.</title>
        <authorList>
            <person name="Sharrar A.M."/>
            <person name="Flood B.E."/>
            <person name="Bailey J.V."/>
            <person name="Jones D.S."/>
            <person name="Biddanda B."/>
            <person name="Ruberg S.A."/>
            <person name="Marcus D.N."/>
            <person name="Dick G.J."/>
        </authorList>
    </citation>
    <scope>NUCLEOTIDE SEQUENCE [LARGE SCALE GENOMIC DNA]</scope>
    <source>
        <strain evidence="7">A8</strain>
    </source>
</reference>
<dbReference type="InterPro" id="IPR036388">
    <property type="entry name" value="WH-like_DNA-bd_sf"/>
</dbReference>
<gene>
    <name evidence="7" type="ORF">BWK73_20655</name>
</gene>
<dbReference type="GO" id="GO:0006352">
    <property type="term" value="P:DNA-templated transcription initiation"/>
    <property type="evidence" value="ECO:0007669"/>
    <property type="project" value="InterPro"/>
</dbReference>
<dbReference type="Pfam" id="PF08281">
    <property type="entry name" value="Sigma70_r4_2"/>
    <property type="match status" value="1"/>
</dbReference>
<dbReference type="Proteomes" id="UP000192491">
    <property type="component" value="Unassembled WGS sequence"/>
</dbReference>
<comment type="similarity">
    <text evidence="1">Belongs to the sigma-70 factor family. ECF subfamily.</text>
</comment>
<dbReference type="SUPFAM" id="SSF88946">
    <property type="entry name" value="Sigma2 domain of RNA polymerase sigma factors"/>
    <property type="match status" value="1"/>
</dbReference>
<evidence type="ECO:0000256" key="4">
    <source>
        <dbReference type="ARBA" id="ARBA00023163"/>
    </source>
</evidence>
<dbReference type="GO" id="GO:0003677">
    <property type="term" value="F:DNA binding"/>
    <property type="evidence" value="ECO:0007669"/>
    <property type="project" value="InterPro"/>
</dbReference>
<dbReference type="EMBL" id="MTEJ01000116">
    <property type="protein sequence ID" value="OQX10306.1"/>
    <property type="molecule type" value="Genomic_DNA"/>
</dbReference>
<protein>
    <submittedName>
        <fullName evidence="7">RNA polymerase subunit sigma-24</fullName>
    </submittedName>
</protein>
<sequence>MEGYPQSNAEEIPDGIGRPTDAILLERIGRGDQQAFSQLYLYYQPRLVKYCARVLRDDLAQAADIVDEAMFDIWRSAGSFAGRSKPSTWIYSIARNKVISWLRKTSEVGLDDESLLEALVDPAATPHEELAMNDMKQQLLRLIDQLSDEHREVLRLTYFEDLSVKEVADLLGISENTVKTRMFYARKRMAQLLDKAGITNVDL</sequence>
<feature type="domain" description="RNA polymerase sigma factor 70 region 4 type 2" evidence="6">
    <location>
        <begin position="137"/>
        <end position="189"/>
    </location>
</feature>